<dbReference type="OrthoDB" id="411082at2759"/>
<protein>
    <submittedName>
        <fullName evidence="1">Uncharacterized protein</fullName>
    </submittedName>
</protein>
<dbReference type="Proteomes" id="UP000604046">
    <property type="component" value="Unassembled WGS sequence"/>
</dbReference>
<gene>
    <name evidence="1" type="ORF">SNAT2548_LOCUS27676</name>
</gene>
<dbReference type="AlphaFoldDB" id="A0A812STP6"/>
<organism evidence="1 2">
    <name type="scientific">Symbiodinium natans</name>
    <dbReference type="NCBI Taxonomy" id="878477"/>
    <lineage>
        <taxon>Eukaryota</taxon>
        <taxon>Sar</taxon>
        <taxon>Alveolata</taxon>
        <taxon>Dinophyceae</taxon>
        <taxon>Suessiales</taxon>
        <taxon>Symbiodiniaceae</taxon>
        <taxon>Symbiodinium</taxon>
    </lineage>
</organism>
<reference evidence="1" key="1">
    <citation type="submission" date="2021-02" db="EMBL/GenBank/DDBJ databases">
        <authorList>
            <person name="Dougan E. K."/>
            <person name="Rhodes N."/>
            <person name="Thang M."/>
            <person name="Chan C."/>
        </authorList>
    </citation>
    <scope>NUCLEOTIDE SEQUENCE</scope>
</reference>
<evidence type="ECO:0000313" key="1">
    <source>
        <dbReference type="EMBL" id="CAE7493966.1"/>
    </source>
</evidence>
<accession>A0A812STP6</accession>
<evidence type="ECO:0000313" key="2">
    <source>
        <dbReference type="Proteomes" id="UP000604046"/>
    </source>
</evidence>
<keyword evidence="2" id="KW-1185">Reference proteome</keyword>
<dbReference type="EMBL" id="CAJNDS010002482">
    <property type="protein sequence ID" value="CAE7493966.1"/>
    <property type="molecule type" value="Genomic_DNA"/>
</dbReference>
<name>A0A812STP6_9DINO</name>
<proteinExistence type="predicted"/>
<comment type="caution">
    <text evidence="1">The sequence shown here is derived from an EMBL/GenBank/DDBJ whole genome shotgun (WGS) entry which is preliminary data.</text>
</comment>
<sequence length="650" mass="73091">MCRGSWQSKPVQSPPQLIWEFCAEQFQKCECTGRMRWGTRDKFQVFQPQEAPWQCDFIALGDPAPGDDSKICECEVPRVRPQEGLEWVFCASQFMLCECPGRVRWGNDKRWKILPQQHAAQLVKCTTDLGDPSPGDAGKHCECELDPTSAFFSRVSPAVKKVSTFPKVDKVVSCEIFEASQNQPWDREQWKAVQGLCSDPGLGSAFHLPKPGALALENETLKSMVDGWISDGFRDNYLRLYTEGWLDEAFVNFIGSSPSQTKWAMINEQLIRSVHVFSTRPIVVVHFGMATPREWDPIKYPRLVVIHAAPFPTAVFRRFDLNKFRSLLIARVKTGIQLDSDQFVAPRVDDLFARARQESSELYPLPILPVHFLKNEPRCTKVFYCWGRRFVASSLDMNRFQWQESSVRQILPEGQVPCVYAMGPRTSDMDVLGTPLFGNLDPPSPSGAGMRNRLALMSDARIASAWKDETLPAVSGPKTALRVTNIDVDEELCQATSCGSTGARGEGCISLVEEEFHVACFQSGPGCFQDLLNIGTWEEKGHKQYFKTLLQPRQPRAAHLCNQASHPQFFDVLRVRPPINSDEVFHPAGAALVFYTAHHAVDPNVSASIIDQLDERFRSGNLPPPVYFKGCFYQDGAALKKAHPDVRCLI</sequence>